<comment type="caution">
    <text evidence="6">The sequence shown here is derived from an EMBL/GenBank/DDBJ whole genome shotgun (WGS) entry which is preliminary data.</text>
</comment>
<dbReference type="InterPro" id="IPR051063">
    <property type="entry name" value="PDI"/>
</dbReference>
<sequence length="518" mass="53784">MARLLLAATAAAALASAAARVVNLDDSSFQRAVGESSALLVKFYAPWCSHCQAMAPEVDALPAALEGLTNVNGDQTTVARVDCTSPASHETCTSLRVGGYPTVKLFTRDSAYAFDDRRTTDALKAFALEGFASSPSEPFVSTWQAPADQAAPAAAEADVQAAGEAGVQPAQERPAEPEAREPEAAPQPDEAAPQPEEAAPQPDEAAVGAGVEPVTVEVERPSDQQQEPEEPEQLVFRADARESAVRELTEESFEHDTQAATGSTTGGWLVEFYAPWCPHCKSFAPQYEKVARALRARRAPVTVAKVDAAAHPALARRFGVLSFPSLRLIANGRVWAYPSDRSRSVASVVDFAQSAFKALPSEPVPPPATLLNQLQEELSAAAAAAVRLASSETQAVALIAASAFLGGMLVMLAITATVMCILPVPAPRAAPAPAQASIATSVARALGPAAAAQARHHSAAVSPSVGPGAGGTVTPPVDGTITPMILEADLSEDEAPILGAAASPKPKARRRKGARKPK</sequence>
<evidence type="ECO:0000259" key="5">
    <source>
        <dbReference type="PROSITE" id="PS51352"/>
    </source>
</evidence>
<evidence type="ECO:0000256" key="1">
    <source>
        <dbReference type="ARBA" id="ARBA00006347"/>
    </source>
</evidence>
<dbReference type="InterPro" id="IPR017937">
    <property type="entry name" value="Thioredoxin_CS"/>
</dbReference>
<keyword evidence="3" id="KW-0812">Transmembrane</keyword>
<protein>
    <recommendedName>
        <fullName evidence="5">Thioredoxin domain-containing protein</fullName>
    </recommendedName>
</protein>
<organism evidence="6 7">
    <name type="scientific">Cafeteria roenbergensis</name>
    <name type="common">Marine flagellate</name>
    <dbReference type="NCBI Taxonomy" id="33653"/>
    <lineage>
        <taxon>Eukaryota</taxon>
        <taxon>Sar</taxon>
        <taxon>Stramenopiles</taxon>
        <taxon>Bigyra</taxon>
        <taxon>Opalozoa</taxon>
        <taxon>Bicosoecida</taxon>
        <taxon>Cafeteriaceae</taxon>
        <taxon>Cafeteria</taxon>
    </lineage>
</organism>
<dbReference type="EMBL" id="VLTN01000060">
    <property type="protein sequence ID" value="KAA0147874.1"/>
    <property type="molecule type" value="Genomic_DNA"/>
</dbReference>
<feature type="region of interest" description="Disordered" evidence="2">
    <location>
        <begin position="217"/>
        <end position="236"/>
    </location>
</feature>
<dbReference type="GO" id="GO:0003756">
    <property type="term" value="F:protein disulfide isomerase activity"/>
    <property type="evidence" value="ECO:0007669"/>
    <property type="project" value="TreeGrafter"/>
</dbReference>
<dbReference type="PROSITE" id="PS51352">
    <property type="entry name" value="THIOREDOXIN_2"/>
    <property type="match status" value="2"/>
</dbReference>
<keyword evidence="3" id="KW-1133">Transmembrane helix</keyword>
<evidence type="ECO:0000313" key="7">
    <source>
        <dbReference type="Proteomes" id="UP000323011"/>
    </source>
</evidence>
<feature type="compositionally biased region" description="Low complexity" evidence="2">
    <location>
        <begin position="184"/>
        <end position="206"/>
    </location>
</feature>
<dbReference type="GO" id="GO:0006457">
    <property type="term" value="P:protein folding"/>
    <property type="evidence" value="ECO:0007669"/>
    <property type="project" value="TreeGrafter"/>
</dbReference>
<keyword evidence="7" id="KW-1185">Reference proteome</keyword>
<feature type="region of interest" description="Disordered" evidence="2">
    <location>
        <begin position="495"/>
        <end position="518"/>
    </location>
</feature>
<name>A0A5A8C577_CAFRO</name>
<dbReference type="PANTHER" id="PTHR45672:SF11">
    <property type="entry name" value="PROTEIN DISULFIDE-ISOMERASE C17H9.14C"/>
    <property type="match status" value="1"/>
</dbReference>
<feature type="transmembrane region" description="Helical" evidence="3">
    <location>
        <begin position="395"/>
        <end position="422"/>
    </location>
</feature>
<feature type="signal peptide" evidence="4">
    <location>
        <begin position="1"/>
        <end position="19"/>
    </location>
</feature>
<evidence type="ECO:0000256" key="2">
    <source>
        <dbReference type="SAM" id="MobiDB-lite"/>
    </source>
</evidence>
<dbReference type="GO" id="GO:0005783">
    <property type="term" value="C:endoplasmic reticulum"/>
    <property type="evidence" value="ECO:0007669"/>
    <property type="project" value="TreeGrafter"/>
</dbReference>
<dbReference type="Proteomes" id="UP000323011">
    <property type="component" value="Unassembled WGS sequence"/>
</dbReference>
<dbReference type="AlphaFoldDB" id="A0A5A8C577"/>
<dbReference type="CDD" id="cd02961">
    <property type="entry name" value="PDI_a_family"/>
    <property type="match status" value="2"/>
</dbReference>
<proteinExistence type="inferred from homology"/>
<feature type="compositionally biased region" description="Low complexity" evidence="2">
    <location>
        <begin position="144"/>
        <end position="172"/>
    </location>
</feature>
<keyword evidence="3" id="KW-0472">Membrane</keyword>
<accession>A0A5A8C577</accession>
<dbReference type="SUPFAM" id="SSF52833">
    <property type="entry name" value="Thioredoxin-like"/>
    <property type="match status" value="2"/>
</dbReference>
<dbReference type="InterPro" id="IPR036249">
    <property type="entry name" value="Thioredoxin-like_sf"/>
</dbReference>
<comment type="similarity">
    <text evidence="1">Belongs to the protein disulfide isomerase family.</text>
</comment>
<reference evidence="6 7" key="1">
    <citation type="submission" date="2019-07" db="EMBL/GenBank/DDBJ databases">
        <title>Genomes of Cafeteria roenbergensis.</title>
        <authorList>
            <person name="Fischer M.G."/>
            <person name="Hackl T."/>
            <person name="Roman M."/>
        </authorList>
    </citation>
    <scope>NUCLEOTIDE SEQUENCE [LARGE SCALE GENOMIC DNA]</scope>
    <source>
        <strain evidence="6 7">BVI</strain>
    </source>
</reference>
<feature type="chain" id="PRO_5023046831" description="Thioredoxin domain-containing protein" evidence="4">
    <location>
        <begin position="20"/>
        <end position="518"/>
    </location>
</feature>
<evidence type="ECO:0000256" key="3">
    <source>
        <dbReference type="SAM" id="Phobius"/>
    </source>
</evidence>
<gene>
    <name evidence="6" type="ORF">FNF29_07087</name>
</gene>
<feature type="domain" description="Thioredoxin" evidence="5">
    <location>
        <begin position="193"/>
        <end position="357"/>
    </location>
</feature>
<evidence type="ECO:0000313" key="6">
    <source>
        <dbReference type="EMBL" id="KAA0147874.1"/>
    </source>
</evidence>
<dbReference type="PROSITE" id="PS00194">
    <property type="entry name" value="THIOREDOXIN_1"/>
    <property type="match status" value="1"/>
</dbReference>
<feature type="compositionally biased region" description="Basic residues" evidence="2">
    <location>
        <begin position="506"/>
        <end position="518"/>
    </location>
</feature>
<dbReference type="Pfam" id="PF00085">
    <property type="entry name" value="Thioredoxin"/>
    <property type="match status" value="2"/>
</dbReference>
<keyword evidence="4" id="KW-0732">Signal</keyword>
<feature type="compositionally biased region" description="Basic and acidic residues" evidence="2">
    <location>
        <begin position="173"/>
        <end position="183"/>
    </location>
</feature>
<dbReference type="InterPro" id="IPR013766">
    <property type="entry name" value="Thioredoxin_domain"/>
</dbReference>
<evidence type="ECO:0000256" key="4">
    <source>
        <dbReference type="SAM" id="SignalP"/>
    </source>
</evidence>
<feature type="domain" description="Thioredoxin" evidence="5">
    <location>
        <begin position="2"/>
        <end position="133"/>
    </location>
</feature>
<feature type="region of interest" description="Disordered" evidence="2">
    <location>
        <begin position="457"/>
        <end position="476"/>
    </location>
</feature>
<dbReference type="PANTHER" id="PTHR45672">
    <property type="entry name" value="PROTEIN DISULFIDE-ISOMERASE C17H9.14C-RELATED"/>
    <property type="match status" value="1"/>
</dbReference>
<dbReference type="Gene3D" id="3.40.30.10">
    <property type="entry name" value="Glutaredoxin"/>
    <property type="match status" value="2"/>
</dbReference>
<feature type="region of interest" description="Disordered" evidence="2">
    <location>
        <begin position="137"/>
        <end position="207"/>
    </location>
</feature>